<feature type="transmembrane region" description="Helical" evidence="1">
    <location>
        <begin position="350"/>
        <end position="377"/>
    </location>
</feature>
<sequence>MRKVPHFFTRIHNKIYTLFSAAIIGCGIALVATPVWAQQVQSGKILQESIEATKVSTAAMDEMWTEIFASDGALYNQVVKLATVILIVGFFFFMLSFARAMKANDLDKIMDILVWGIIISIFLQGQGAVLKQATVTARNFINDKTKSVLLVQIGSLTIQDALQDVILTDQARERVKQAFSDCEAKEGDAQLACLEKGAEEAAAIVKEYENSGFWSAGLRRFAGNINAISRDVKEARAKGDVDSRAEAFKQWDSDVSSLIWQSATNSSSREFLKSFQNWFTFGFEFAMLLTGLLGPLAVAASLIPKQPRALISWVIAFFSIGILKLSYNLLIGFAAVYASKSQMQDLGSSGFLLMMSMGAPLISIAVAGGGGAAIFFALGRTTAMVATIIPIAGSAASGVMPTRR</sequence>
<keyword evidence="1" id="KW-0812">Transmembrane</keyword>
<feature type="transmembrane region" description="Helical" evidence="1">
    <location>
        <begin position="15"/>
        <end position="37"/>
    </location>
</feature>
<evidence type="ECO:0000313" key="3">
    <source>
        <dbReference type="Proteomes" id="UP000249794"/>
    </source>
</evidence>
<name>A0A2W4XKD5_9CYAN</name>
<dbReference type="EMBL" id="QBMP01000051">
    <property type="protein sequence ID" value="PZO57444.1"/>
    <property type="molecule type" value="Genomic_DNA"/>
</dbReference>
<protein>
    <submittedName>
        <fullName evidence="2">Uncharacterized protein</fullName>
    </submittedName>
</protein>
<reference evidence="2 3" key="2">
    <citation type="submission" date="2018-06" db="EMBL/GenBank/DDBJ databases">
        <title>Metagenomic assembly of (sub)arctic Cyanobacteria and their associated microbiome from non-axenic cultures.</title>
        <authorList>
            <person name="Baurain D."/>
        </authorList>
    </citation>
    <scope>NUCLEOTIDE SEQUENCE [LARGE SCALE GENOMIC DNA]</scope>
    <source>
        <strain evidence="2">ULC027bin1</strain>
    </source>
</reference>
<evidence type="ECO:0000256" key="1">
    <source>
        <dbReference type="SAM" id="Phobius"/>
    </source>
</evidence>
<evidence type="ECO:0000313" key="2">
    <source>
        <dbReference type="EMBL" id="PZO57444.1"/>
    </source>
</evidence>
<proteinExistence type="predicted"/>
<keyword evidence="1" id="KW-1133">Transmembrane helix</keyword>
<accession>A0A2W4XKD5</accession>
<keyword evidence="1" id="KW-0472">Membrane</keyword>
<feature type="transmembrane region" description="Helical" evidence="1">
    <location>
        <begin position="310"/>
        <end position="338"/>
    </location>
</feature>
<gene>
    <name evidence="2" type="ORF">DCF15_07055</name>
</gene>
<dbReference type="AlphaFoldDB" id="A0A2W4XKD5"/>
<dbReference type="PROSITE" id="PS51257">
    <property type="entry name" value="PROKAR_LIPOPROTEIN"/>
    <property type="match status" value="1"/>
</dbReference>
<organism evidence="2 3">
    <name type="scientific">Phormidesmis priestleyi</name>
    <dbReference type="NCBI Taxonomy" id="268141"/>
    <lineage>
        <taxon>Bacteria</taxon>
        <taxon>Bacillati</taxon>
        <taxon>Cyanobacteriota</taxon>
        <taxon>Cyanophyceae</taxon>
        <taxon>Leptolyngbyales</taxon>
        <taxon>Leptolyngbyaceae</taxon>
        <taxon>Phormidesmis</taxon>
    </lineage>
</organism>
<feature type="transmembrane region" description="Helical" evidence="1">
    <location>
        <begin position="78"/>
        <end position="100"/>
    </location>
</feature>
<comment type="caution">
    <text evidence="2">The sequence shown here is derived from an EMBL/GenBank/DDBJ whole genome shotgun (WGS) entry which is preliminary data.</text>
</comment>
<feature type="transmembrane region" description="Helical" evidence="1">
    <location>
        <begin position="278"/>
        <end position="304"/>
    </location>
</feature>
<reference evidence="3" key="1">
    <citation type="submission" date="2018-04" db="EMBL/GenBank/DDBJ databases">
        <authorList>
            <person name="Cornet L."/>
        </authorList>
    </citation>
    <scope>NUCLEOTIDE SEQUENCE [LARGE SCALE GENOMIC DNA]</scope>
</reference>
<dbReference type="Proteomes" id="UP000249794">
    <property type="component" value="Unassembled WGS sequence"/>
</dbReference>
<feature type="transmembrane region" description="Helical" evidence="1">
    <location>
        <begin position="383"/>
        <end position="400"/>
    </location>
</feature>
<feature type="transmembrane region" description="Helical" evidence="1">
    <location>
        <begin position="112"/>
        <end position="130"/>
    </location>
</feature>